<keyword evidence="5" id="KW-0813">Transport</keyword>
<protein>
    <recommendedName>
        <fullName evidence="5">Transport permease protein</fullName>
    </recommendedName>
</protein>
<dbReference type="PROSITE" id="PS51012">
    <property type="entry name" value="ABC_TM2"/>
    <property type="match status" value="1"/>
</dbReference>
<dbReference type="EMBL" id="BBIO01000010">
    <property type="protein sequence ID" value="GAK45544.1"/>
    <property type="molecule type" value="Genomic_DNA"/>
</dbReference>
<comment type="similarity">
    <text evidence="5">Belongs to the ABC-2 integral membrane protein family.</text>
</comment>
<dbReference type="PANTHER" id="PTHR43332">
    <property type="entry name" value="INNER MEMBRANE TRANSPORT PERMEASE YADH-RELATED"/>
    <property type="match status" value="1"/>
</dbReference>
<dbReference type="InterPro" id="IPR052522">
    <property type="entry name" value="ABC-2_transport_permease"/>
</dbReference>
<keyword evidence="8" id="KW-1185">Reference proteome</keyword>
<name>A0A081BBX6_9HYPH</name>
<dbReference type="InterPro" id="IPR000412">
    <property type="entry name" value="ABC_2_transport"/>
</dbReference>
<dbReference type="AlphaFoldDB" id="A0A081BBX6"/>
<comment type="subcellular location">
    <subcellularLocation>
        <location evidence="5">Cell inner membrane</location>
        <topology evidence="5">Multi-pass membrane protein</topology>
    </subcellularLocation>
    <subcellularLocation>
        <location evidence="1">Membrane</location>
        <topology evidence="1">Multi-pass membrane protein</topology>
    </subcellularLocation>
</comment>
<dbReference type="GO" id="GO:0043190">
    <property type="term" value="C:ATP-binding cassette (ABC) transporter complex"/>
    <property type="evidence" value="ECO:0007669"/>
    <property type="project" value="InterPro"/>
</dbReference>
<keyword evidence="5" id="KW-1003">Cell membrane</keyword>
<organism evidence="7 8">
    <name type="scientific">Tepidicaulis marinus</name>
    <dbReference type="NCBI Taxonomy" id="1333998"/>
    <lineage>
        <taxon>Bacteria</taxon>
        <taxon>Pseudomonadati</taxon>
        <taxon>Pseudomonadota</taxon>
        <taxon>Alphaproteobacteria</taxon>
        <taxon>Hyphomicrobiales</taxon>
        <taxon>Parvibaculaceae</taxon>
        <taxon>Tepidicaulis</taxon>
    </lineage>
</organism>
<sequence>MSFQDYPPQGTRRFGAVNWLGMWTLYVKEVRRFIKVITQTVAAPVITTLLFLAIFSLALGRLRPDVQGVPFAEFIAPGLIMMTMLQNAFANTSSSLLISKVQGNIVDILMPPLSAGELNVGIAMAGVTRGVMVGIVTALGMIAFVDIAIVHLWAVIYYAIAASLMLSLLGMLGGIWSEKFDHLQAVTNFIITPLAFLSGTFYSIRQLPDFAQEAVMYNPFFYLIDGFRYGMTGHADGSVAVGVVFTLGLNVVLWLITDYVLRRGYRLKA</sequence>
<dbReference type="Proteomes" id="UP000028702">
    <property type="component" value="Unassembled WGS sequence"/>
</dbReference>
<dbReference type="PANTHER" id="PTHR43332:SF1">
    <property type="entry name" value="TRANSPORT PERMEASE PROTEIN"/>
    <property type="match status" value="1"/>
</dbReference>
<evidence type="ECO:0000256" key="5">
    <source>
        <dbReference type="RuleBase" id="RU361157"/>
    </source>
</evidence>
<evidence type="ECO:0000256" key="1">
    <source>
        <dbReference type="ARBA" id="ARBA00004141"/>
    </source>
</evidence>
<dbReference type="GO" id="GO:0140359">
    <property type="term" value="F:ABC-type transporter activity"/>
    <property type="evidence" value="ECO:0007669"/>
    <property type="project" value="InterPro"/>
</dbReference>
<evidence type="ECO:0000256" key="2">
    <source>
        <dbReference type="ARBA" id="ARBA00022692"/>
    </source>
</evidence>
<evidence type="ECO:0000256" key="4">
    <source>
        <dbReference type="ARBA" id="ARBA00023136"/>
    </source>
</evidence>
<keyword evidence="2 5" id="KW-0812">Transmembrane</keyword>
<feature type="transmembrane region" description="Helical" evidence="5">
    <location>
        <begin position="239"/>
        <end position="261"/>
    </location>
</feature>
<proteinExistence type="inferred from homology"/>
<dbReference type="PRINTS" id="PR00164">
    <property type="entry name" value="ABC2TRNSPORT"/>
</dbReference>
<evidence type="ECO:0000313" key="7">
    <source>
        <dbReference type="EMBL" id="GAK45544.1"/>
    </source>
</evidence>
<reference evidence="7 8" key="1">
    <citation type="submission" date="2014-07" db="EMBL/GenBank/DDBJ databases">
        <title>Tepidicaulis marinum gen. nov., sp. nov., a novel marine bacterium denitrifying nitrate to nitrous oxide strictly under microaerobic conditions.</title>
        <authorList>
            <person name="Takeuchi M."/>
            <person name="Yamagishi T."/>
            <person name="Kamagata Y."/>
            <person name="Oshima K."/>
            <person name="Hattori M."/>
            <person name="Katayama T."/>
            <person name="Hanada S."/>
            <person name="Tamaki H."/>
            <person name="Marumo K."/>
            <person name="Maeda H."/>
            <person name="Nedachi M."/>
            <person name="Iwasaki W."/>
            <person name="Suwa Y."/>
            <person name="Sakata S."/>
        </authorList>
    </citation>
    <scope>NUCLEOTIDE SEQUENCE [LARGE SCALE GENOMIC DNA]</scope>
    <source>
        <strain evidence="7 8">MA2</strain>
    </source>
</reference>
<evidence type="ECO:0000259" key="6">
    <source>
        <dbReference type="PROSITE" id="PS51012"/>
    </source>
</evidence>
<comment type="caution">
    <text evidence="7">The sequence shown here is derived from an EMBL/GenBank/DDBJ whole genome shotgun (WGS) entry which is preliminary data.</text>
</comment>
<evidence type="ECO:0000313" key="8">
    <source>
        <dbReference type="Proteomes" id="UP000028702"/>
    </source>
</evidence>
<accession>A0A081BBX6</accession>
<feature type="transmembrane region" description="Helical" evidence="5">
    <location>
        <begin position="183"/>
        <end position="204"/>
    </location>
</feature>
<feature type="transmembrane region" description="Helical" evidence="5">
    <location>
        <begin position="71"/>
        <end position="90"/>
    </location>
</feature>
<gene>
    <name evidence="7" type="ORF">M2A_2043</name>
</gene>
<keyword evidence="3 5" id="KW-1133">Transmembrane helix</keyword>
<dbReference type="InterPro" id="IPR047817">
    <property type="entry name" value="ABC2_TM_bact-type"/>
</dbReference>
<dbReference type="eggNOG" id="COG0842">
    <property type="taxonomic scope" value="Bacteria"/>
</dbReference>
<evidence type="ECO:0000256" key="3">
    <source>
        <dbReference type="ARBA" id="ARBA00022989"/>
    </source>
</evidence>
<dbReference type="InterPro" id="IPR013525">
    <property type="entry name" value="ABC2_TM"/>
</dbReference>
<dbReference type="STRING" id="1333998.M2A_2043"/>
<feature type="transmembrane region" description="Helical" evidence="5">
    <location>
        <begin position="41"/>
        <end position="59"/>
    </location>
</feature>
<feature type="domain" description="ABC transmembrane type-2" evidence="6">
    <location>
        <begin position="35"/>
        <end position="264"/>
    </location>
</feature>
<dbReference type="Pfam" id="PF01061">
    <property type="entry name" value="ABC2_membrane"/>
    <property type="match status" value="1"/>
</dbReference>
<feature type="transmembrane region" description="Helical" evidence="5">
    <location>
        <begin position="156"/>
        <end position="176"/>
    </location>
</feature>
<keyword evidence="4 5" id="KW-0472">Membrane</keyword>
<dbReference type="PIRSF" id="PIRSF006648">
    <property type="entry name" value="DrrB"/>
    <property type="match status" value="1"/>
</dbReference>
<dbReference type="RefSeq" id="WP_045446771.1">
    <property type="nucleotide sequence ID" value="NZ_BBIO01000010.1"/>
</dbReference>
<feature type="transmembrane region" description="Helical" evidence="5">
    <location>
        <begin position="131"/>
        <end position="150"/>
    </location>
</feature>